<accession>A0A409YLT1</accession>
<feature type="non-terminal residue" evidence="1">
    <location>
        <position position="78"/>
    </location>
</feature>
<dbReference type="AlphaFoldDB" id="A0A409YLT1"/>
<reference evidence="1 2" key="1">
    <citation type="journal article" date="2018" name="Evol. Lett.">
        <title>Horizontal gene cluster transfer increased hallucinogenic mushroom diversity.</title>
        <authorList>
            <person name="Reynolds H.T."/>
            <person name="Vijayakumar V."/>
            <person name="Gluck-Thaler E."/>
            <person name="Korotkin H.B."/>
            <person name="Matheny P.B."/>
            <person name="Slot J.C."/>
        </authorList>
    </citation>
    <scope>NUCLEOTIDE SEQUENCE [LARGE SCALE GENOMIC DNA]</scope>
    <source>
        <strain evidence="1 2">SRW20</strain>
    </source>
</reference>
<keyword evidence="2" id="KW-1185">Reference proteome</keyword>
<name>A0A409YLT1_9AGAR</name>
<comment type="caution">
    <text evidence="1">The sequence shown here is derived from an EMBL/GenBank/DDBJ whole genome shotgun (WGS) entry which is preliminary data.</text>
</comment>
<sequence>MWWARKYPLQEGQDYAEWRAAAWEFYHSHTSKELVSASERDAFNKMIREDLMEMTKDPSLMLPAATRMKQAIEEAKLT</sequence>
<protein>
    <submittedName>
        <fullName evidence="1">Uncharacterized protein</fullName>
    </submittedName>
</protein>
<dbReference type="Proteomes" id="UP000284706">
    <property type="component" value="Unassembled WGS sequence"/>
</dbReference>
<dbReference type="EMBL" id="NHYE01000678">
    <property type="protein sequence ID" value="PPR04021.1"/>
    <property type="molecule type" value="Genomic_DNA"/>
</dbReference>
<organism evidence="1 2">
    <name type="scientific">Gymnopilus dilepis</name>
    <dbReference type="NCBI Taxonomy" id="231916"/>
    <lineage>
        <taxon>Eukaryota</taxon>
        <taxon>Fungi</taxon>
        <taxon>Dikarya</taxon>
        <taxon>Basidiomycota</taxon>
        <taxon>Agaricomycotina</taxon>
        <taxon>Agaricomycetes</taxon>
        <taxon>Agaricomycetidae</taxon>
        <taxon>Agaricales</taxon>
        <taxon>Agaricineae</taxon>
        <taxon>Hymenogastraceae</taxon>
        <taxon>Gymnopilus</taxon>
    </lineage>
</organism>
<evidence type="ECO:0000313" key="1">
    <source>
        <dbReference type="EMBL" id="PPR04021.1"/>
    </source>
</evidence>
<evidence type="ECO:0000313" key="2">
    <source>
        <dbReference type="Proteomes" id="UP000284706"/>
    </source>
</evidence>
<proteinExistence type="predicted"/>
<gene>
    <name evidence="1" type="ORF">CVT26_001471</name>
</gene>
<dbReference type="InParanoid" id="A0A409YLT1"/>